<evidence type="ECO:0000256" key="1">
    <source>
        <dbReference type="SAM" id="MobiDB-lite"/>
    </source>
</evidence>
<organism evidence="2 3">
    <name type="scientific">Molorchus minor</name>
    <dbReference type="NCBI Taxonomy" id="1323400"/>
    <lineage>
        <taxon>Eukaryota</taxon>
        <taxon>Metazoa</taxon>
        <taxon>Ecdysozoa</taxon>
        <taxon>Arthropoda</taxon>
        <taxon>Hexapoda</taxon>
        <taxon>Insecta</taxon>
        <taxon>Pterygota</taxon>
        <taxon>Neoptera</taxon>
        <taxon>Endopterygota</taxon>
        <taxon>Coleoptera</taxon>
        <taxon>Polyphaga</taxon>
        <taxon>Cucujiformia</taxon>
        <taxon>Chrysomeloidea</taxon>
        <taxon>Cerambycidae</taxon>
        <taxon>Lamiinae</taxon>
        <taxon>Monochamini</taxon>
        <taxon>Molorchus</taxon>
    </lineage>
</organism>
<dbReference type="Proteomes" id="UP001162164">
    <property type="component" value="Unassembled WGS sequence"/>
</dbReference>
<name>A0ABQ9JE31_9CUCU</name>
<keyword evidence="3" id="KW-1185">Reference proteome</keyword>
<sequence>MFKLTQKIELWASVTYNGMCELLNFNMKFGIVFFIESKRNMQVAEDIYDLQLTSNVFNHWNRYVCSQFILQHKRMKKAESHHNRLGRLQSSLPGQMRKSARETVDS</sequence>
<reference evidence="2" key="1">
    <citation type="journal article" date="2023" name="Insect Mol. Biol.">
        <title>Genome sequencing provides insights into the evolution of gene families encoding plant cell wall-degrading enzymes in longhorned beetles.</title>
        <authorList>
            <person name="Shin N.R."/>
            <person name="Okamura Y."/>
            <person name="Kirsch R."/>
            <person name="Pauchet Y."/>
        </authorList>
    </citation>
    <scope>NUCLEOTIDE SEQUENCE</scope>
    <source>
        <strain evidence="2">MMC_N1</strain>
    </source>
</reference>
<gene>
    <name evidence="2" type="ORF">NQ317_002247</name>
</gene>
<dbReference type="EMBL" id="JAPWTJ010000714">
    <property type="protein sequence ID" value="KAJ8976197.1"/>
    <property type="molecule type" value="Genomic_DNA"/>
</dbReference>
<accession>A0ABQ9JE31</accession>
<feature type="region of interest" description="Disordered" evidence="1">
    <location>
        <begin position="80"/>
        <end position="106"/>
    </location>
</feature>
<protein>
    <submittedName>
        <fullName evidence="2">Uncharacterized protein</fullName>
    </submittedName>
</protein>
<proteinExistence type="predicted"/>
<comment type="caution">
    <text evidence="2">The sequence shown here is derived from an EMBL/GenBank/DDBJ whole genome shotgun (WGS) entry which is preliminary data.</text>
</comment>
<evidence type="ECO:0000313" key="3">
    <source>
        <dbReference type="Proteomes" id="UP001162164"/>
    </source>
</evidence>
<evidence type="ECO:0000313" key="2">
    <source>
        <dbReference type="EMBL" id="KAJ8976197.1"/>
    </source>
</evidence>